<dbReference type="AlphaFoldDB" id="A0A1I7FFQ9"/>
<accession>A0A1I7FFQ9</accession>
<evidence type="ECO:0000313" key="3">
    <source>
        <dbReference type="Proteomes" id="UP000198693"/>
    </source>
</evidence>
<keyword evidence="3" id="KW-1185">Reference proteome</keyword>
<feature type="transmembrane region" description="Helical" evidence="1">
    <location>
        <begin position="236"/>
        <end position="258"/>
    </location>
</feature>
<reference evidence="3" key="1">
    <citation type="submission" date="2016-10" db="EMBL/GenBank/DDBJ databases">
        <authorList>
            <person name="Varghese N."/>
            <person name="Submissions S."/>
        </authorList>
    </citation>
    <scope>NUCLEOTIDE SEQUENCE [LARGE SCALE GENOMIC DNA]</scope>
    <source>
        <strain evidence="3">CGMCC 1.6981</strain>
    </source>
</reference>
<keyword evidence="1" id="KW-0472">Membrane</keyword>
<dbReference type="EMBL" id="FPBP01000001">
    <property type="protein sequence ID" value="SFU35043.1"/>
    <property type="molecule type" value="Genomic_DNA"/>
</dbReference>
<evidence type="ECO:0000313" key="2">
    <source>
        <dbReference type="EMBL" id="SFU35043.1"/>
    </source>
</evidence>
<evidence type="ECO:0000256" key="1">
    <source>
        <dbReference type="SAM" id="Phobius"/>
    </source>
</evidence>
<name>A0A1I7FFQ9_9GAMM</name>
<dbReference type="RefSeq" id="WP_139232963.1">
    <property type="nucleotide sequence ID" value="NZ_FPBP01000001.1"/>
</dbReference>
<feature type="transmembrane region" description="Helical" evidence="1">
    <location>
        <begin position="85"/>
        <end position="111"/>
    </location>
</feature>
<keyword evidence="1" id="KW-1133">Transmembrane helix</keyword>
<sequence>MLPRLQTPSWERLLELCGRHAHLGLVLGVLLLWSLTGLAFAEAFFVPVWVIATQLIVAGSLESARLRRRAWLGQYLREGSPWHRWLRGGVVMVVRHQLMGAGLALVLLVELRLLPLVYWPLLLLGAVVMVVARHLLRRRLARHVIARHVAAVTRRLLMLPTAGLLIIALVMAALWLPQPYLVGLSWEEALLDHLQGRENDSLLGFFVRLGSTAEITQIWVMQNAVQNLQVTNPAALLGWVLLLLTQSAFAWAYVRLLVGADVLRREGRHDDVDAERSGGHESS</sequence>
<feature type="transmembrane region" description="Helical" evidence="1">
    <location>
        <begin position="46"/>
        <end position="64"/>
    </location>
</feature>
<proteinExistence type="predicted"/>
<feature type="transmembrane region" description="Helical" evidence="1">
    <location>
        <begin position="21"/>
        <end position="40"/>
    </location>
</feature>
<feature type="transmembrane region" description="Helical" evidence="1">
    <location>
        <begin position="156"/>
        <end position="176"/>
    </location>
</feature>
<dbReference type="OrthoDB" id="6876685at2"/>
<protein>
    <submittedName>
        <fullName evidence="2">Uncharacterized protein</fullName>
    </submittedName>
</protein>
<dbReference type="STRING" id="463301.SAMN04487955_101456"/>
<gene>
    <name evidence="2" type="ORF">SAMN04487955_101456</name>
</gene>
<organism evidence="2 3">
    <name type="scientific">Halomonas korlensis</name>
    <dbReference type="NCBI Taxonomy" id="463301"/>
    <lineage>
        <taxon>Bacteria</taxon>
        <taxon>Pseudomonadati</taxon>
        <taxon>Pseudomonadota</taxon>
        <taxon>Gammaproteobacteria</taxon>
        <taxon>Oceanospirillales</taxon>
        <taxon>Halomonadaceae</taxon>
        <taxon>Halomonas</taxon>
    </lineage>
</organism>
<feature type="transmembrane region" description="Helical" evidence="1">
    <location>
        <begin position="117"/>
        <end position="136"/>
    </location>
</feature>
<keyword evidence="1" id="KW-0812">Transmembrane</keyword>
<dbReference type="Proteomes" id="UP000198693">
    <property type="component" value="Unassembled WGS sequence"/>
</dbReference>